<evidence type="ECO:0000256" key="1">
    <source>
        <dbReference type="ARBA" id="ARBA00004377"/>
    </source>
</evidence>
<evidence type="ECO:0000313" key="13">
    <source>
        <dbReference type="EMBL" id="TCJ88678.1"/>
    </source>
</evidence>
<evidence type="ECO:0000256" key="2">
    <source>
        <dbReference type="ARBA" id="ARBA00021549"/>
    </source>
</evidence>
<dbReference type="Pfam" id="PF07963">
    <property type="entry name" value="N_methyl"/>
    <property type="match status" value="1"/>
</dbReference>
<evidence type="ECO:0000313" key="14">
    <source>
        <dbReference type="Proteomes" id="UP000294887"/>
    </source>
</evidence>
<dbReference type="Gene3D" id="3.55.40.10">
    <property type="entry name" value="minor pseudopilin epsh domain"/>
    <property type="match status" value="1"/>
</dbReference>
<dbReference type="InterPro" id="IPR022346">
    <property type="entry name" value="T2SS_GspH"/>
</dbReference>
<dbReference type="RefSeq" id="WP_131904359.1">
    <property type="nucleotide sequence ID" value="NZ_BAAAFU010000008.1"/>
</dbReference>
<evidence type="ECO:0000256" key="4">
    <source>
        <dbReference type="ARBA" id="ARBA00022481"/>
    </source>
</evidence>
<protein>
    <recommendedName>
        <fullName evidence="2">Type II secretion system protein H</fullName>
    </recommendedName>
    <alternativeName>
        <fullName evidence="10">General secretion pathway protein H</fullName>
    </alternativeName>
</protein>
<evidence type="ECO:0000256" key="6">
    <source>
        <dbReference type="ARBA" id="ARBA00022692"/>
    </source>
</evidence>
<dbReference type="GO" id="GO:0005886">
    <property type="term" value="C:plasma membrane"/>
    <property type="evidence" value="ECO:0007669"/>
    <property type="project" value="UniProtKB-SubCell"/>
</dbReference>
<comment type="subcellular location">
    <subcellularLocation>
        <location evidence="1">Cell inner membrane</location>
        <topology evidence="1">Single-pass membrane protein</topology>
    </subcellularLocation>
</comment>
<evidence type="ECO:0000256" key="8">
    <source>
        <dbReference type="ARBA" id="ARBA00023136"/>
    </source>
</evidence>
<dbReference type="PROSITE" id="PS00409">
    <property type="entry name" value="PROKAR_NTER_METHYL"/>
    <property type="match status" value="1"/>
</dbReference>
<evidence type="ECO:0000259" key="12">
    <source>
        <dbReference type="Pfam" id="PF12019"/>
    </source>
</evidence>
<keyword evidence="8 11" id="KW-0472">Membrane</keyword>
<dbReference type="GO" id="GO:0015628">
    <property type="term" value="P:protein secretion by the type II secretion system"/>
    <property type="evidence" value="ECO:0007669"/>
    <property type="project" value="InterPro"/>
</dbReference>
<keyword evidence="7 11" id="KW-1133">Transmembrane helix</keyword>
<dbReference type="SUPFAM" id="SSF54523">
    <property type="entry name" value="Pili subunits"/>
    <property type="match status" value="1"/>
</dbReference>
<sequence length="182" mass="19902">MKNRSKIRNNSGFTLIEMIVTVTIVAIFASIAVPSFSQLIRNNKIPTTTNEFISSMVLARSEALKRSRDVIVCASTDQLSCNGGTDYSGGWIVYDDCNGDGSPTAVAVDCNDDNLEEEQEIIKVHNGFDRMFINGTANNITFLFSGRVAGNTTFDVGHESEPTVTKKEVTVNRVGRIKSEDP</sequence>
<comment type="caution">
    <text evidence="13">The sequence shown here is derived from an EMBL/GenBank/DDBJ whole genome shotgun (WGS) entry which is preliminary data.</text>
</comment>
<reference evidence="13 14" key="1">
    <citation type="submission" date="2019-03" db="EMBL/GenBank/DDBJ databases">
        <title>Genomic Encyclopedia of Type Strains, Phase IV (KMG-IV): sequencing the most valuable type-strain genomes for metagenomic binning, comparative biology and taxonomic classification.</title>
        <authorList>
            <person name="Goeker M."/>
        </authorList>
    </citation>
    <scope>NUCLEOTIDE SEQUENCE [LARGE SCALE GENOMIC DNA]</scope>
    <source>
        <strain evidence="13 14">DSM 24830</strain>
    </source>
</reference>
<name>A0A4R1F9W5_9GAMM</name>
<evidence type="ECO:0000256" key="11">
    <source>
        <dbReference type="SAM" id="Phobius"/>
    </source>
</evidence>
<dbReference type="InterPro" id="IPR012902">
    <property type="entry name" value="N_methyl_site"/>
</dbReference>
<keyword evidence="5" id="KW-0997">Cell inner membrane</keyword>
<evidence type="ECO:0000256" key="10">
    <source>
        <dbReference type="ARBA" id="ARBA00030775"/>
    </source>
</evidence>
<dbReference type="EMBL" id="SMFQ01000002">
    <property type="protein sequence ID" value="TCJ88678.1"/>
    <property type="molecule type" value="Genomic_DNA"/>
</dbReference>
<keyword evidence="3" id="KW-1003">Cell membrane</keyword>
<dbReference type="InterPro" id="IPR045584">
    <property type="entry name" value="Pilin-like"/>
</dbReference>
<comment type="similarity">
    <text evidence="9">Belongs to the GSP H family.</text>
</comment>
<dbReference type="AlphaFoldDB" id="A0A4R1F9W5"/>
<feature type="domain" description="General secretion pathway GspH" evidence="12">
    <location>
        <begin position="49"/>
        <end position="175"/>
    </location>
</feature>
<dbReference type="GO" id="GO:0015627">
    <property type="term" value="C:type II protein secretion system complex"/>
    <property type="evidence" value="ECO:0007669"/>
    <property type="project" value="InterPro"/>
</dbReference>
<evidence type="ECO:0000256" key="3">
    <source>
        <dbReference type="ARBA" id="ARBA00022475"/>
    </source>
</evidence>
<organism evidence="13 14">
    <name type="scientific">Cocleimonas flava</name>
    <dbReference type="NCBI Taxonomy" id="634765"/>
    <lineage>
        <taxon>Bacteria</taxon>
        <taxon>Pseudomonadati</taxon>
        <taxon>Pseudomonadota</taxon>
        <taxon>Gammaproteobacteria</taxon>
        <taxon>Thiotrichales</taxon>
        <taxon>Thiotrichaceae</taxon>
        <taxon>Cocleimonas</taxon>
    </lineage>
</organism>
<dbReference type="Pfam" id="PF12019">
    <property type="entry name" value="GspH"/>
    <property type="match status" value="1"/>
</dbReference>
<dbReference type="NCBIfam" id="TIGR02532">
    <property type="entry name" value="IV_pilin_GFxxxE"/>
    <property type="match status" value="1"/>
</dbReference>
<evidence type="ECO:0000256" key="5">
    <source>
        <dbReference type="ARBA" id="ARBA00022519"/>
    </source>
</evidence>
<accession>A0A4R1F9W5</accession>
<keyword evidence="4" id="KW-0488">Methylation</keyword>
<keyword evidence="6 11" id="KW-0812">Transmembrane</keyword>
<dbReference type="Proteomes" id="UP000294887">
    <property type="component" value="Unassembled WGS sequence"/>
</dbReference>
<keyword evidence="14" id="KW-1185">Reference proteome</keyword>
<proteinExistence type="inferred from homology"/>
<evidence type="ECO:0000256" key="9">
    <source>
        <dbReference type="ARBA" id="ARBA00025772"/>
    </source>
</evidence>
<gene>
    <name evidence="13" type="ORF">EV695_0536</name>
</gene>
<feature type="transmembrane region" description="Helical" evidence="11">
    <location>
        <begin position="12"/>
        <end position="33"/>
    </location>
</feature>
<dbReference type="OrthoDB" id="5624462at2"/>
<evidence type="ECO:0000256" key="7">
    <source>
        <dbReference type="ARBA" id="ARBA00022989"/>
    </source>
</evidence>